<evidence type="ECO:0000313" key="6">
    <source>
        <dbReference type="Proteomes" id="UP000178666"/>
    </source>
</evidence>
<dbReference type="InterPro" id="IPR012349">
    <property type="entry name" value="Split_barrel_FMN-bd"/>
</dbReference>
<dbReference type="RefSeq" id="WP_015069478.1">
    <property type="nucleotide sequence ID" value="NZ_CP014352.1"/>
</dbReference>
<keyword evidence="1" id="KW-0560">Oxidoreductase</keyword>
<organism evidence="3 5">
    <name type="scientific">Acidipropionibacterium acidipropionici</name>
    <dbReference type="NCBI Taxonomy" id="1748"/>
    <lineage>
        <taxon>Bacteria</taxon>
        <taxon>Bacillati</taxon>
        <taxon>Actinomycetota</taxon>
        <taxon>Actinomycetes</taxon>
        <taxon>Propionibacteriales</taxon>
        <taxon>Propionibacteriaceae</taxon>
        <taxon>Acidipropionibacterium</taxon>
    </lineage>
</organism>
<dbReference type="Proteomes" id="UP000075221">
    <property type="component" value="Chromosome"/>
</dbReference>
<dbReference type="InterPro" id="IPR002563">
    <property type="entry name" value="Flavin_Rdtase-like_dom"/>
</dbReference>
<dbReference type="Proteomes" id="UP000178666">
    <property type="component" value="Chromosome"/>
</dbReference>
<dbReference type="AlphaFoldDB" id="A0AAC8YGI8"/>
<evidence type="ECO:0000313" key="5">
    <source>
        <dbReference type="Proteomes" id="UP000075221"/>
    </source>
</evidence>
<dbReference type="Pfam" id="PF01613">
    <property type="entry name" value="Flavin_Reduct"/>
    <property type="match status" value="1"/>
</dbReference>
<evidence type="ECO:0000256" key="1">
    <source>
        <dbReference type="ARBA" id="ARBA00023002"/>
    </source>
</evidence>
<evidence type="ECO:0000259" key="2">
    <source>
        <dbReference type="SMART" id="SM00903"/>
    </source>
</evidence>
<dbReference type="EMBL" id="CP015970">
    <property type="protein sequence ID" value="AOZ47748.1"/>
    <property type="molecule type" value="Genomic_DNA"/>
</dbReference>
<dbReference type="EMBL" id="CP014352">
    <property type="protein sequence ID" value="AMS06293.1"/>
    <property type="molecule type" value="Genomic_DNA"/>
</dbReference>
<evidence type="ECO:0000313" key="3">
    <source>
        <dbReference type="EMBL" id="AMS06293.1"/>
    </source>
</evidence>
<reference evidence="4 6" key="1">
    <citation type="journal article" date="2016" name="Plant Dis.">
        <title>Improved production of propionic acid using genome shuffling.</title>
        <authorList>
            <person name="Luna-Flores C.H."/>
            <person name="Palfreyman R.W."/>
            <person name="Kromer J.O."/>
            <person name="Nielsen L.K."/>
            <person name="Marcellin E."/>
        </authorList>
    </citation>
    <scope>NUCLEOTIDE SEQUENCE [LARGE SCALE GENOMIC DNA]</scope>
    <source>
        <strain evidence="4 6">F3E8</strain>
    </source>
</reference>
<feature type="domain" description="Flavin reductase like" evidence="2">
    <location>
        <begin position="20"/>
        <end position="163"/>
    </location>
</feature>
<proteinExistence type="predicted"/>
<dbReference type="PANTHER" id="PTHR30466">
    <property type="entry name" value="FLAVIN REDUCTASE"/>
    <property type="match status" value="1"/>
</dbReference>
<dbReference type="GO" id="GO:0042602">
    <property type="term" value="F:riboflavin reductase (NADPH) activity"/>
    <property type="evidence" value="ECO:0007669"/>
    <property type="project" value="TreeGrafter"/>
</dbReference>
<reference evidence="3 5" key="2">
    <citation type="submission" date="2016-02" db="EMBL/GenBank/DDBJ databases">
        <title>Complete Genome Sequence of Propionibacterium acidipropionici ATCC 55737.</title>
        <authorList>
            <person name="Luna Flores C.H."/>
            <person name="Nielsen L.K."/>
            <person name="Marcellin E."/>
        </authorList>
    </citation>
    <scope>NUCLEOTIDE SEQUENCE [LARGE SCALE GENOMIC DNA]</scope>
    <source>
        <strain evidence="3 5">ATCC 55737</strain>
    </source>
</reference>
<keyword evidence="6" id="KW-1185">Reference proteome</keyword>
<dbReference type="GO" id="GO:0010181">
    <property type="term" value="F:FMN binding"/>
    <property type="evidence" value="ECO:0007669"/>
    <property type="project" value="InterPro"/>
</dbReference>
<name>A0AAC8YGI8_9ACTN</name>
<dbReference type="OMA" id="EMFRRHA"/>
<accession>A0AAC8YGI8</accession>
<dbReference type="Gene3D" id="2.30.110.10">
    <property type="entry name" value="Electron Transport, Fmn-binding Protein, Chain A"/>
    <property type="match status" value="1"/>
</dbReference>
<evidence type="ECO:0000313" key="4">
    <source>
        <dbReference type="EMBL" id="AOZ47748.1"/>
    </source>
</evidence>
<dbReference type="SMART" id="SM00903">
    <property type="entry name" value="Flavin_Reduct"/>
    <property type="match status" value="1"/>
</dbReference>
<dbReference type="InterPro" id="IPR050268">
    <property type="entry name" value="NADH-dep_flavin_reductase"/>
</dbReference>
<sequence>MSANPVPQANDVGTLLADVFRWHPAGVAVLTADGPSRPVGMTVSSLASVSVVPPMVSVSMANTSTTLAALHEGDRAVVHLLDAGQEDLADSFARHGVSALGIDWERSVEDAPQLDVETPRLHAVVTRLVDVGSATLVALTVERIETGRRASSALVRMGRGWYSVPR</sequence>
<protein>
    <submittedName>
        <fullName evidence="3">Flavin reductase</fullName>
    </submittedName>
</protein>
<dbReference type="SUPFAM" id="SSF50475">
    <property type="entry name" value="FMN-binding split barrel"/>
    <property type="match status" value="1"/>
</dbReference>
<dbReference type="PANTHER" id="PTHR30466:SF1">
    <property type="entry name" value="FMN REDUCTASE (NADH) RUTF"/>
    <property type="match status" value="1"/>
</dbReference>
<gene>
    <name evidence="4" type="ORF">A8L58_14870</name>
    <name evidence="3" type="ORF">AXH35_13420</name>
</gene>